<accession>A0A2X2U715</accession>
<evidence type="ECO:0000313" key="2">
    <source>
        <dbReference type="Proteomes" id="UP000251853"/>
    </source>
</evidence>
<evidence type="ECO:0000313" key="1">
    <source>
        <dbReference type="EMBL" id="SQB10157.1"/>
    </source>
</evidence>
<dbReference type="EMBL" id="UAVW01000003">
    <property type="protein sequence ID" value="SQB10157.1"/>
    <property type="molecule type" value="Genomic_DNA"/>
</dbReference>
<protein>
    <submittedName>
        <fullName evidence="1">RNA polymerase sigma factor, sigma-70 family</fullName>
    </submittedName>
</protein>
<keyword evidence="2" id="KW-1185">Reference proteome</keyword>
<reference evidence="1 2" key="1">
    <citation type="submission" date="2018-06" db="EMBL/GenBank/DDBJ databases">
        <authorList>
            <consortium name="Pathogen Informatics"/>
            <person name="Doyle S."/>
        </authorList>
    </citation>
    <scope>NUCLEOTIDE SEQUENCE [LARGE SCALE GENOMIC DNA]</scope>
    <source>
        <strain evidence="1 2">NCTC11224</strain>
    </source>
</reference>
<proteinExistence type="predicted"/>
<gene>
    <name evidence="1" type="ORF">NCTC11224_01464</name>
</gene>
<organism evidence="1 2">
    <name type="scientific">Enterocloster clostridioformis</name>
    <dbReference type="NCBI Taxonomy" id="1531"/>
    <lineage>
        <taxon>Bacteria</taxon>
        <taxon>Bacillati</taxon>
        <taxon>Bacillota</taxon>
        <taxon>Clostridia</taxon>
        <taxon>Lachnospirales</taxon>
        <taxon>Lachnospiraceae</taxon>
        <taxon>Enterocloster</taxon>
    </lineage>
</organism>
<dbReference type="RefSeq" id="WP_112481654.1">
    <property type="nucleotide sequence ID" value="NZ_JAIWZC010000001.1"/>
</dbReference>
<dbReference type="AlphaFoldDB" id="A0A2X2U715"/>
<dbReference type="Proteomes" id="UP000251853">
    <property type="component" value="Unassembled WGS sequence"/>
</dbReference>
<sequence>MKNEIPLTMEQRLFAAEHHDLVYKYLHKRQLSIDEFYDVIIFAYLRSVRRYLTEPALENYSFTTIAWKAMNSAVYNYYRSQRSPKHNAFVYSLHSRPYPNNLSLEETIAAPDPLMRQLEDRLFFHDLAKRLSKQQMDVVYLKSCGYDDHDIARNQNTTLHHIQNILKNVRHILIEICCE</sequence>
<name>A0A2X2U715_9FIRM</name>